<name>A0A2M7XGP5_9BACT</name>
<gene>
    <name evidence="4" type="ORF">CO173_00420</name>
</gene>
<sequence length="803" mass="87995">MKDILKSGTLIKVYASIARLALYVAVLFIPLAYFPWTVDALEVNKQTILLIVISVGTIAWLGTMVARRQFAFKKTWLFIVPVLLVISVAISSFTSPSVLTSWVGQGLQEYTSFLSFLAFSLLFIVASHLLSETKTQQTVWFLFLLASSLIGLNVSFAIFGLQILPTNFIGTPNSLGFFMTSVAVLASGLWLVDGNKVDQQILPAGIMGIVSKVLIFITVVADILILLSIDYWMLWLSAILGMGIIFGFAILRADEFPNTSKFVLPMLLFVVSLLFLFLPSPLGGRFSPEVSPSYGATLNIAKATLAEHSVLFGSGPGTFSFNYAKYVVQDVNNTQLWDVRFDRGGSYLLTLLSTIGVVGTLLMFSFIMWLLVLGLKMLITERAHAEWKTTFVAFSAWLVLAFGLFAYSANFTLLFVFWLLSAVLVSQSKSQVYASDFKTSPRFGLLTAFLFVLVNVGLLTVIFVSSSRYISEIAFAHAVEKDKAGATLDDVIIDLDRAARLNKLSDANYRNLANALLLKAGELIKNPDTTPEQLQSFIGASKSAAERAKDLSPQNVTNWAMLGDIYREVSPVVEGADQYAVGAYLQAVELSPTNPKYRTVLGRAYLVRADQLGILAEGDDEEIAKTASENQTEAIRLAVESLLKAVELKPNYAPAVYNLALAYERQGNLAEAVTKMEALRAGNPSDIGISLQLGLLYLKQGKTELAQTELERSIEIAPNYSNARWFLSAVYEQQGNYTGAIEQVEKVLELNPDNSAVQQRLDRLKTGDVNPKLPEPLEETSNTASDSIVTTGDSTVSELPVTP</sequence>
<dbReference type="Pfam" id="PF13431">
    <property type="entry name" value="TPR_17"/>
    <property type="match status" value="1"/>
</dbReference>
<feature type="transmembrane region" description="Helical" evidence="3">
    <location>
        <begin position="113"/>
        <end position="131"/>
    </location>
</feature>
<evidence type="ECO:0000256" key="1">
    <source>
        <dbReference type="PROSITE-ProRule" id="PRU00339"/>
    </source>
</evidence>
<feature type="region of interest" description="Disordered" evidence="2">
    <location>
        <begin position="763"/>
        <end position="803"/>
    </location>
</feature>
<dbReference type="InterPro" id="IPR051533">
    <property type="entry name" value="WaaL-like"/>
</dbReference>
<feature type="transmembrane region" description="Helical" evidence="3">
    <location>
        <begin position="138"/>
        <end position="163"/>
    </location>
</feature>
<feature type="transmembrane region" description="Helical" evidence="3">
    <location>
        <begin position="48"/>
        <end position="66"/>
    </location>
</feature>
<accession>A0A2M7XGP5</accession>
<feature type="transmembrane region" description="Helical" evidence="3">
    <location>
        <begin position="232"/>
        <end position="251"/>
    </location>
</feature>
<comment type="caution">
    <text evidence="4">The sequence shown here is derived from an EMBL/GenBank/DDBJ whole genome shotgun (WGS) entry which is preliminary data.</text>
</comment>
<dbReference type="Pfam" id="PF14559">
    <property type="entry name" value="TPR_19"/>
    <property type="match status" value="1"/>
</dbReference>
<protein>
    <submittedName>
        <fullName evidence="4">Uncharacterized protein</fullName>
    </submittedName>
</protein>
<feature type="transmembrane region" description="Helical" evidence="3">
    <location>
        <begin position="347"/>
        <end position="375"/>
    </location>
</feature>
<dbReference type="InterPro" id="IPR011990">
    <property type="entry name" value="TPR-like_helical_dom_sf"/>
</dbReference>
<feature type="transmembrane region" description="Helical" evidence="3">
    <location>
        <begin position="263"/>
        <end position="282"/>
    </location>
</feature>
<feature type="transmembrane region" description="Helical" evidence="3">
    <location>
        <begin position="175"/>
        <end position="192"/>
    </location>
</feature>
<evidence type="ECO:0000256" key="2">
    <source>
        <dbReference type="SAM" id="MobiDB-lite"/>
    </source>
</evidence>
<dbReference type="Proteomes" id="UP000231263">
    <property type="component" value="Unassembled WGS sequence"/>
</dbReference>
<dbReference type="AlphaFoldDB" id="A0A2M7XGP5"/>
<feature type="transmembrane region" description="Helical" evidence="3">
    <location>
        <begin position="20"/>
        <end position="36"/>
    </location>
</feature>
<keyword evidence="3" id="KW-0472">Membrane</keyword>
<keyword evidence="3" id="KW-0812">Transmembrane</keyword>
<dbReference type="SMART" id="SM00028">
    <property type="entry name" value="TPR"/>
    <property type="match status" value="3"/>
</dbReference>
<feature type="transmembrane region" description="Helical" evidence="3">
    <location>
        <begin position="75"/>
        <end position="93"/>
    </location>
</feature>
<evidence type="ECO:0000256" key="3">
    <source>
        <dbReference type="SAM" id="Phobius"/>
    </source>
</evidence>
<feature type="transmembrane region" description="Helical" evidence="3">
    <location>
        <begin position="204"/>
        <end position="226"/>
    </location>
</feature>
<evidence type="ECO:0000313" key="4">
    <source>
        <dbReference type="EMBL" id="PJA47025.1"/>
    </source>
</evidence>
<feature type="repeat" description="TPR" evidence="1">
    <location>
        <begin position="721"/>
        <end position="754"/>
    </location>
</feature>
<feature type="repeat" description="TPR" evidence="1">
    <location>
        <begin position="687"/>
        <end position="720"/>
    </location>
</feature>
<proteinExistence type="predicted"/>
<organism evidence="4 5">
    <name type="scientific">Candidatus Uhrbacteria bacterium CG_4_9_14_3_um_filter_41_35</name>
    <dbReference type="NCBI Taxonomy" id="1975034"/>
    <lineage>
        <taxon>Bacteria</taxon>
        <taxon>Candidatus Uhriibacteriota</taxon>
    </lineage>
</organism>
<dbReference type="PROSITE" id="PS50005">
    <property type="entry name" value="TPR"/>
    <property type="match status" value="2"/>
</dbReference>
<feature type="transmembrane region" description="Helical" evidence="3">
    <location>
        <begin position="443"/>
        <end position="464"/>
    </location>
</feature>
<keyword evidence="3" id="KW-1133">Transmembrane helix</keyword>
<feature type="transmembrane region" description="Helical" evidence="3">
    <location>
        <begin position="396"/>
        <end position="423"/>
    </location>
</feature>
<dbReference type="InterPro" id="IPR019734">
    <property type="entry name" value="TPR_rpt"/>
</dbReference>
<dbReference type="PANTHER" id="PTHR37422:SF13">
    <property type="entry name" value="LIPOPOLYSACCHARIDE BIOSYNTHESIS PROTEIN PA4999-RELATED"/>
    <property type="match status" value="1"/>
</dbReference>
<feature type="compositionally biased region" description="Polar residues" evidence="2">
    <location>
        <begin position="779"/>
        <end position="797"/>
    </location>
</feature>
<reference evidence="5" key="1">
    <citation type="submission" date="2017-09" db="EMBL/GenBank/DDBJ databases">
        <title>Depth-based differentiation of microbial function through sediment-hosted aquifers and enrichment of novel symbionts in the deep terrestrial subsurface.</title>
        <authorList>
            <person name="Probst A.J."/>
            <person name="Ladd B."/>
            <person name="Jarett J.K."/>
            <person name="Geller-Mcgrath D.E."/>
            <person name="Sieber C.M.K."/>
            <person name="Emerson J.B."/>
            <person name="Anantharaman K."/>
            <person name="Thomas B.C."/>
            <person name="Malmstrom R."/>
            <person name="Stieglmeier M."/>
            <person name="Klingl A."/>
            <person name="Woyke T."/>
            <person name="Ryan C.M."/>
            <person name="Banfield J.F."/>
        </authorList>
    </citation>
    <scope>NUCLEOTIDE SEQUENCE [LARGE SCALE GENOMIC DNA]</scope>
</reference>
<dbReference type="PANTHER" id="PTHR37422">
    <property type="entry name" value="TEICHURONIC ACID BIOSYNTHESIS PROTEIN TUAE"/>
    <property type="match status" value="1"/>
</dbReference>
<dbReference type="Gene3D" id="1.25.40.10">
    <property type="entry name" value="Tetratricopeptide repeat domain"/>
    <property type="match status" value="2"/>
</dbReference>
<evidence type="ECO:0000313" key="5">
    <source>
        <dbReference type="Proteomes" id="UP000231263"/>
    </source>
</evidence>
<dbReference type="EMBL" id="PFWT01000003">
    <property type="protein sequence ID" value="PJA47025.1"/>
    <property type="molecule type" value="Genomic_DNA"/>
</dbReference>
<dbReference type="SUPFAM" id="SSF48452">
    <property type="entry name" value="TPR-like"/>
    <property type="match status" value="1"/>
</dbReference>
<keyword evidence="1" id="KW-0802">TPR repeat</keyword>